<dbReference type="SMART" id="SM00401">
    <property type="entry name" value="ZnF_GATA"/>
    <property type="match status" value="1"/>
</dbReference>
<reference evidence="3" key="1">
    <citation type="journal article" date="2023" name="BMC Genomics">
        <title>Chromosome-level genome assemblies of Cutaneotrichosporon spp. (Trichosporonales, Basidiomycota) reveal imbalanced evolution between nucleotide sequences and chromosome synteny.</title>
        <authorList>
            <person name="Kobayashi Y."/>
            <person name="Kayamori A."/>
            <person name="Aoki K."/>
            <person name="Shiwa Y."/>
            <person name="Matsutani M."/>
            <person name="Fujita N."/>
            <person name="Sugita T."/>
            <person name="Iwasaki W."/>
            <person name="Tanaka N."/>
            <person name="Takashima M."/>
        </authorList>
    </citation>
    <scope>NUCLEOTIDE SEQUENCE</scope>
    <source>
        <strain evidence="3">HIS016</strain>
    </source>
</reference>
<evidence type="ECO:0000313" key="3">
    <source>
        <dbReference type="EMBL" id="GMK55294.1"/>
    </source>
</evidence>
<dbReference type="GO" id="GO:0043565">
    <property type="term" value="F:sequence-specific DNA binding"/>
    <property type="evidence" value="ECO:0007669"/>
    <property type="project" value="InterPro"/>
</dbReference>
<accession>A0AAD3TRF5</accession>
<feature type="domain" description="GATA-type" evidence="2">
    <location>
        <begin position="400"/>
        <end position="460"/>
    </location>
</feature>
<dbReference type="GO" id="GO:0006355">
    <property type="term" value="P:regulation of DNA-templated transcription"/>
    <property type="evidence" value="ECO:0007669"/>
    <property type="project" value="InterPro"/>
</dbReference>
<name>A0AAD3TRF5_9TREE</name>
<dbReference type="EMBL" id="BTCM01000002">
    <property type="protein sequence ID" value="GMK55294.1"/>
    <property type="molecule type" value="Genomic_DNA"/>
</dbReference>
<dbReference type="AlphaFoldDB" id="A0AAD3TRF5"/>
<feature type="region of interest" description="Disordered" evidence="1">
    <location>
        <begin position="447"/>
        <end position="466"/>
    </location>
</feature>
<feature type="region of interest" description="Disordered" evidence="1">
    <location>
        <begin position="352"/>
        <end position="392"/>
    </location>
</feature>
<dbReference type="InterPro" id="IPR000679">
    <property type="entry name" value="Znf_GATA"/>
</dbReference>
<sequence>MDTTGRAGQGNNGTNGSGGGQVARHPQHSSTPSAARGEDLKPSYPYFASTNATGQPSSDSGGAQRNGVQDEWNPVSVPPLPPHVEANIFANNAPWPFNAGDLDQGSNQNGAGGNVVAECVAGTERKQPSDSGTGAGQPTSSPPVPTQTIAKPVPSAPNNADNSQLNIPDLTAFGLAPSSTAAIYDPLPVALPSQLAPPTDPLLVSQPQDGWALAVEPDTFLSGLEGISGLPLHQYHATSSSTTGLPESLLDMQRGGNLTHENEVQLLAGYLREIIQYLEPFATTRDNPTPTHPPPFLHTRILRLAVIVRNGLRHLEKRSQPCLEATFRHAPPGVEQTEADKEMAAIRDRRQELKKKQDVRLNQTNGNGMPVGGGATRPTPPRPGVNLGSGAPRPYLHTGPRDVYRCAGCNTTQSLEWLTGPDGSQSLCQTCGHQYEVLNHARQGDPDFSSIPVPGHNSNIIGVRPS</sequence>
<comment type="caution">
    <text evidence="3">The sequence shown here is derived from an EMBL/GenBank/DDBJ whole genome shotgun (WGS) entry which is preliminary data.</text>
</comment>
<proteinExistence type="predicted"/>
<protein>
    <recommendedName>
        <fullName evidence="2">GATA-type domain-containing protein</fullName>
    </recommendedName>
</protein>
<feature type="compositionally biased region" description="Gly residues" evidence="1">
    <location>
        <begin position="7"/>
        <end position="21"/>
    </location>
</feature>
<dbReference type="Gene3D" id="3.30.50.10">
    <property type="entry name" value="Erythroid Transcription Factor GATA-1, subunit A"/>
    <property type="match status" value="1"/>
</dbReference>
<feature type="compositionally biased region" description="Polar residues" evidence="1">
    <location>
        <begin position="48"/>
        <end position="67"/>
    </location>
</feature>
<feature type="region of interest" description="Disordered" evidence="1">
    <location>
        <begin position="1"/>
        <end position="83"/>
    </location>
</feature>
<organism evidence="3 4">
    <name type="scientific">Cutaneotrichosporon spelunceum</name>
    <dbReference type="NCBI Taxonomy" id="1672016"/>
    <lineage>
        <taxon>Eukaryota</taxon>
        <taxon>Fungi</taxon>
        <taxon>Dikarya</taxon>
        <taxon>Basidiomycota</taxon>
        <taxon>Agaricomycotina</taxon>
        <taxon>Tremellomycetes</taxon>
        <taxon>Trichosporonales</taxon>
        <taxon>Trichosporonaceae</taxon>
        <taxon>Cutaneotrichosporon</taxon>
    </lineage>
</organism>
<gene>
    <name evidence="3" type="ORF">CspeluHIS016_0203500</name>
</gene>
<evidence type="ECO:0000259" key="2">
    <source>
        <dbReference type="SMART" id="SM00401"/>
    </source>
</evidence>
<reference evidence="3" key="2">
    <citation type="submission" date="2023-06" db="EMBL/GenBank/DDBJ databases">
        <authorList>
            <person name="Kobayashi Y."/>
            <person name="Kayamori A."/>
            <person name="Aoki K."/>
            <person name="Shiwa Y."/>
            <person name="Fujita N."/>
            <person name="Sugita T."/>
            <person name="Iwasaki W."/>
            <person name="Tanaka N."/>
            <person name="Takashima M."/>
        </authorList>
    </citation>
    <scope>NUCLEOTIDE SEQUENCE</scope>
    <source>
        <strain evidence="3">HIS016</strain>
    </source>
</reference>
<feature type="region of interest" description="Disordered" evidence="1">
    <location>
        <begin position="124"/>
        <end position="164"/>
    </location>
</feature>
<keyword evidence="4" id="KW-1185">Reference proteome</keyword>
<dbReference type="Proteomes" id="UP001222932">
    <property type="component" value="Unassembled WGS sequence"/>
</dbReference>
<dbReference type="GO" id="GO:0008270">
    <property type="term" value="F:zinc ion binding"/>
    <property type="evidence" value="ECO:0007669"/>
    <property type="project" value="InterPro"/>
</dbReference>
<dbReference type="InterPro" id="IPR013088">
    <property type="entry name" value="Znf_NHR/GATA"/>
</dbReference>
<evidence type="ECO:0000313" key="4">
    <source>
        <dbReference type="Proteomes" id="UP001222932"/>
    </source>
</evidence>
<dbReference type="SUPFAM" id="SSF57716">
    <property type="entry name" value="Glucocorticoid receptor-like (DNA-binding domain)"/>
    <property type="match status" value="1"/>
</dbReference>
<evidence type="ECO:0000256" key="1">
    <source>
        <dbReference type="SAM" id="MobiDB-lite"/>
    </source>
</evidence>